<evidence type="ECO:0000256" key="6">
    <source>
        <dbReference type="SAM" id="Phobius"/>
    </source>
</evidence>
<dbReference type="Proteomes" id="UP000192656">
    <property type="component" value="Unassembled WGS sequence"/>
</dbReference>
<feature type="transmembrane region" description="Helical" evidence="6">
    <location>
        <begin position="110"/>
        <end position="134"/>
    </location>
</feature>
<feature type="transmembrane region" description="Helical" evidence="6">
    <location>
        <begin position="271"/>
        <end position="289"/>
    </location>
</feature>
<feature type="transmembrane region" description="Helical" evidence="6">
    <location>
        <begin position="361"/>
        <end position="386"/>
    </location>
</feature>
<feature type="transmembrane region" description="Helical" evidence="6">
    <location>
        <begin position="301"/>
        <end position="323"/>
    </location>
</feature>
<keyword evidence="5 6" id="KW-0472">Membrane</keyword>
<evidence type="ECO:0000256" key="1">
    <source>
        <dbReference type="ARBA" id="ARBA00004141"/>
    </source>
</evidence>
<proteinExistence type="inferred from homology"/>
<dbReference type="InterPro" id="IPR036259">
    <property type="entry name" value="MFS_trans_sf"/>
</dbReference>
<dbReference type="PANTHER" id="PTHR23538:SF1">
    <property type="entry name" value="44.5 KD BACTERIOCHLOROPHYLL SYNTHASE SUBUNIT"/>
    <property type="match status" value="1"/>
</dbReference>
<feature type="transmembrane region" description="Helical" evidence="6">
    <location>
        <begin position="182"/>
        <end position="201"/>
    </location>
</feature>
<dbReference type="InterPro" id="IPR026036">
    <property type="entry name" value="PucC"/>
</dbReference>
<evidence type="ECO:0000256" key="4">
    <source>
        <dbReference type="ARBA" id="ARBA00022989"/>
    </source>
</evidence>
<comment type="similarity">
    <text evidence="2">Belongs to the PucC family.</text>
</comment>
<dbReference type="GO" id="GO:0016020">
    <property type="term" value="C:membrane"/>
    <property type="evidence" value="ECO:0007669"/>
    <property type="project" value="UniProtKB-SubCell"/>
</dbReference>
<sequence length="490" mass="51479">MTRAATGQGPFTGETRMARFLRVFVPFADVATADLPLGRLIRLSLFQLSVGITLVLLGGTLNRVMAVELGIPVTLIAAAMALPLLLAPARMLIGFKSDHRRSYLGWRRTPFIWLGAMAQFGGLAIMPFSLLLVSEGVPETVLAGKAGLLLAFFMVGCGVHTVQTAGLALASDLAQPDKRPRVVAMLYTMLLVGLFTGAIVIGRLLDDFTPMKLIQLLQGSAVVTILLTLVAIWQQEPRRRDIAPEVDTGPKRRFVEDLRDLFASQPDLKRLFAALAVGTAAFSMQDVLLEPYGAEVFKMSVGATTLLTALFASGSLLGFFGAARLLGGARNGNPHVVAALGLLIGLPGFSAVVMAGPLLSVASFSVGTFLIGLGSGFFSVSILLAVMERIGRADLGSGLVLGAWGAVQAIATGLAVISGGVLRDEVARLADVGVFGPAFQNVAAGYGVVYHLEIGLLFAALLVLGPLVRPQSIEPRQPSGQGFGLPDLPN</sequence>
<keyword evidence="4 6" id="KW-1133">Transmembrane helix</keyword>
<keyword evidence="8" id="KW-1185">Reference proteome</keyword>
<dbReference type="Pfam" id="PF03209">
    <property type="entry name" value="PUCC"/>
    <property type="match status" value="1"/>
</dbReference>
<dbReference type="CDD" id="cd06176">
    <property type="entry name" value="MFS_BCD_PucC-like"/>
    <property type="match status" value="1"/>
</dbReference>
<feature type="transmembrane region" description="Helical" evidence="6">
    <location>
        <begin position="442"/>
        <end position="468"/>
    </location>
</feature>
<comment type="subcellular location">
    <subcellularLocation>
        <location evidence="1">Membrane</location>
        <topology evidence="1">Multi-pass membrane protein</topology>
    </subcellularLocation>
</comment>
<evidence type="ECO:0000256" key="3">
    <source>
        <dbReference type="ARBA" id="ARBA00022692"/>
    </source>
</evidence>
<evidence type="ECO:0000313" key="7">
    <source>
        <dbReference type="EMBL" id="SMD13309.1"/>
    </source>
</evidence>
<dbReference type="InterPro" id="IPR004896">
    <property type="entry name" value="PucC-rel"/>
</dbReference>
<protein>
    <submittedName>
        <fullName evidence="7">MFS transporter, BCD family, chlorophyll transporter</fullName>
    </submittedName>
</protein>
<dbReference type="EMBL" id="FWXR01000036">
    <property type="protein sequence ID" value="SMD13309.1"/>
    <property type="molecule type" value="Genomic_DNA"/>
</dbReference>
<evidence type="ECO:0000256" key="5">
    <source>
        <dbReference type="ARBA" id="ARBA00023136"/>
    </source>
</evidence>
<evidence type="ECO:0000256" key="2">
    <source>
        <dbReference type="ARBA" id="ARBA00008412"/>
    </source>
</evidence>
<dbReference type="PANTHER" id="PTHR23538">
    <property type="entry name" value="44.5 KD BACTERIOCHLOROPHYLL SYNTHASE SUBUNIT"/>
    <property type="match status" value="1"/>
</dbReference>
<feature type="transmembrane region" description="Helical" evidence="6">
    <location>
        <begin position="69"/>
        <end position="89"/>
    </location>
</feature>
<feature type="transmembrane region" description="Helical" evidence="6">
    <location>
        <begin position="146"/>
        <end position="170"/>
    </location>
</feature>
<dbReference type="SUPFAM" id="SSF103473">
    <property type="entry name" value="MFS general substrate transporter"/>
    <property type="match status" value="1"/>
</dbReference>
<organism evidence="7 8">
    <name type="scientific">Fulvimarina manganoxydans</name>
    <dbReference type="NCBI Taxonomy" id="937218"/>
    <lineage>
        <taxon>Bacteria</taxon>
        <taxon>Pseudomonadati</taxon>
        <taxon>Pseudomonadota</taxon>
        <taxon>Alphaproteobacteria</taxon>
        <taxon>Hyphomicrobiales</taxon>
        <taxon>Aurantimonadaceae</taxon>
        <taxon>Fulvimarina</taxon>
    </lineage>
</organism>
<feature type="transmembrane region" description="Helical" evidence="6">
    <location>
        <begin position="213"/>
        <end position="233"/>
    </location>
</feature>
<feature type="transmembrane region" description="Helical" evidence="6">
    <location>
        <begin position="40"/>
        <end position="57"/>
    </location>
</feature>
<dbReference type="Gene3D" id="1.20.1250.20">
    <property type="entry name" value="MFS general substrate transporter like domains"/>
    <property type="match status" value="1"/>
</dbReference>
<dbReference type="STRING" id="937218.SAMN06297251_1368"/>
<evidence type="ECO:0000313" key="8">
    <source>
        <dbReference type="Proteomes" id="UP000192656"/>
    </source>
</evidence>
<keyword evidence="3 6" id="KW-0812">Transmembrane</keyword>
<feature type="transmembrane region" description="Helical" evidence="6">
    <location>
        <begin position="335"/>
        <end position="355"/>
    </location>
</feature>
<name>A0A1W2EUD2_9HYPH</name>
<accession>A0A1W2EUD2</accession>
<reference evidence="7 8" key="1">
    <citation type="submission" date="2017-04" db="EMBL/GenBank/DDBJ databases">
        <authorList>
            <person name="Afonso C.L."/>
            <person name="Miller P.J."/>
            <person name="Scott M.A."/>
            <person name="Spackman E."/>
            <person name="Goraichik I."/>
            <person name="Dimitrov K.M."/>
            <person name="Suarez D.L."/>
            <person name="Swayne D.E."/>
        </authorList>
    </citation>
    <scope>NUCLEOTIDE SEQUENCE [LARGE SCALE GENOMIC DNA]</scope>
    <source>
        <strain evidence="7 8">CGMCC 1.10972</strain>
    </source>
</reference>
<dbReference type="PIRSF" id="PIRSF016565">
    <property type="entry name" value="PucC"/>
    <property type="match status" value="1"/>
</dbReference>
<dbReference type="AlphaFoldDB" id="A0A1W2EUD2"/>
<gene>
    <name evidence="7" type="ORF">SAMN06297251_1368</name>
</gene>
<feature type="transmembrane region" description="Helical" evidence="6">
    <location>
        <begin position="398"/>
        <end position="422"/>
    </location>
</feature>